<dbReference type="PROSITE" id="PS00095">
    <property type="entry name" value="C5_MTASE_2"/>
    <property type="match status" value="1"/>
</dbReference>
<dbReference type="PROSITE" id="PS51038">
    <property type="entry name" value="BAH"/>
    <property type="match status" value="2"/>
</dbReference>
<feature type="region of interest" description="Disordered" evidence="11">
    <location>
        <begin position="206"/>
        <end position="228"/>
    </location>
</feature>
<dbReference type="InterPro" id="IPR001525">
    <property type="entry name" value="C5_MeTfrase"/>
</dbReference>
<accession>A0ABR2WYB0</accession>
<dbReference type="InterPro" id="IPR029063">
    <property type="entry name" value="SAM-dependent_MTases_sf"/>
</dbReference>
<dbReference type="Gene3D" id="3.40.50.150">
    <property type="entry name" value="Vaccinia Virus protein VP39"/>
    <property type="match status" value="2"/>
</dbReference>
<evidence type="ECO:0000256" key="1">
    <source>
        <dbReference type="ARBA" id="ARBA00004123"/>
    </source>
</evidence>
<dbReference type="Pfam" id="PF00145">
    <property type="entry name" value="DNA_methylase"/>
    <property type="match status" value="1"/>
</dbReference>
<dbReference type="EC" id="2.1.1.37" evidence="10"/>
<feature type="active site" evidence="8">
    <location>
        <position position="1021"/>
    </location>
</feature>
<comment type="subcellular location">
    <subcellularLocation>
        <location evidence="1">Nucleus</location>
    </subcellularLocation>
</comment>
<dbReference type="InterPro" id="IPR050390">
    <property type="entry name" value="C5-Methyltransferase"/>
</dbReference>
<evidence type="ECO:0000256" key="7">
    <source>
        <dbReference type="ARBA" id="ARBA00023242"/>
    </source>
</evidence>
<evidence type="ECO:0000256" key="5">
    <source>
        <dbReference type="ARBA" id="ARBA00022737"/>
    </source>
</evidence>
<dbReference type="InterPro" id="IPR022702">
    <property type="entry name" value="Cytosine_MeTrfase1_RFD"/>
</dbReference>
<dbReference type="PRINTS" id="PR00105">
    <property type="entry name" value="C5METTRFRASE"/>
</dbReference>
<organism evidence="13 14">
    <name type="scientific">Basidiobolus ranarum</name>
    <dbReference type="NCBI Taxonomy" id="34480"/>
    <lineage>
        <taxon>Eukaryota</taxon>
        <taxon>Fungi</taxon>
        <taxon>Fungi incertae sedis</taxon>
        <taxon>Zoopagomycota</taxon>
        <taxon>Entomophthoromycotina</taxon>
        <taxon>Basidiobolomycetes</taxon>
        <taxon>Basidiobolales</taxon>
        <taxon>Basidiobolaceae</taxon>
        <taxon>Basidiobolus</taxon>
    </lineage>
</organism>
<keyword evidence="7" id="KW-0539">Nucleus</keyword>
<evidence type="ECO:0000256" key="6">
    <source>
        <dbReference type="ARBA" id="ARBA00023125"/>
    </source>
</evidence>
<dbReference type="InterPro" id="IPR031303">
    <property type="entry name" value="C5_meth_CS"/>
</dbReference>
<dbReference type="Gene3D" id="2.30.30.490">
    <property type="match status" value="2"/>
</dbReference>
<dbReference type="Proteomes" id="UP001479436">
    <property type="component" value="Unassembled WGS sequence"/>
</dbReference>
<protein>
    <recommendedName>
        <fullName evidence="10">Cytosine-specific methyltransferase</fullName>
        <ecNumber evidence="10">2.1.1.37</ecNumber>
    </recommendedName>
</protein>
<evidence type="ECO:0000256" key="10">
    <source>
        <dbReference type="RuleBase" id="RU000417"/>
    </source>
</evidence>
<comment type="caution">
    <text evidence="13">The sequence shown here is derived from an EMBL/GenBank/DDBJ whole genome shotgun (WGS) entry which is preliminary data.</text>
</comment>
<reference evidence="13 14" key="1">
    <citation type="submission" date="2023-04" db="EMBL/GenBank/DDBJ databases">
        <title>Genome of Basidiobolus ranarum AG-B5.</title>
        <authorList>
            <person name="Stajich J.E."/>
            <person name="Carter-House D."/>
            <person name="Gryganskyi A."/>
        </authorList>
    </citation>
    <scope>NUCLEOTIDE SEQUENCE [LARGE SCALE GENOMIC DNA]</scope>
    <source>
        <strain evidence="13 14">AG-B5</strain>
    </source>
</reference>
<dbReference type="PROSITE" id="PS00094">
    <property type="entry name" value="C5_MTASE_1"/>
    <property type="match status" value="1"/>
</dbReference>
<dbReference type="SUPFAM" id="SSF53335">
    <property type="entry name" value="S-adenosyl-L-methionine-dependent methyltransferases"/>
    <property type="match status" value="1"/>
</dbReference>
<dbReference type="EMBL" id="JASJQH010000155">
    <property type="protein sequence ID" value="KAK9766435.1"/>
    <property type="molecule type" value="Genomic_DNA"/>
</dbReference>
<keyword evidence="5" id="KW-0677">Repeat</keyword>
<gene>
    <name evidence="13" type="ORF">K7432_004490</name>
</gene>
<feature type="domain" description="BAH" evidence="12">
    <location>
        <begin position="604"/>
        <end position="717"/>
    </location>
</feature>
<dbReference type="InterPro" id="IPR043151">
    <property type="entry name" value="BAH_sf"/>
</dbReference>
<evidence type="ECO:0000256" key="8">
    <source>
        <dbReference type="PROSITE-ProRule" id="PRU01016"/>
    </source>
</evidence>
<dbReference type="InterPro" id="IPR018117">
    <property type="entry name" value="C5_DNA_meth_AS"/>
</dbReference>
<dbReference type="PANTHER" id="PTHR10629:SF52">
    <property type="entry name" value="DNA (CYTOSINE-5)-METHYLTRANSFERASE 1"/>
    <property type="match status" value="1"/>
</dbReference>
<evidence type="ECO:0000313" key="13">
    <source>
        <dbReference type="EMBL" id="KAK9766435.1"/>
    </source>
</evidence>
<name>A0ABR2WYB0_9FUNG</name>
<dbReference type="PROSITE" id="PS51679">
    <property type="entry name" value="SAM_MT_C5"/>
    <property type="match status" value="1"/>
</dbReference>
<feature type="compositionally biased region" description="Polar residues" evidence="11">
    <location>
        <begin position="150"/>
        <end position="162"/>
    </location>
</feature>
<dbReference type="Pfam" id="PF01426">
    <property type="entry name" value="BAH"/>
    <property type="match status" value="2"/>
</dbReference>
<feature type="compositionally biased region" description="Polar residues" evidence="11">
    <location>
        <begin position="212"/>
        <end position="228"/>
    </location>
</feature>
<keyword evidence="4 8" id="KW-0949">S-adenosyl-L-methionine</keyword>
<feature type="compositionally biased region" description="Polar residues" evidence="11">
    <location>
        <begin position="124"/>
        <end position="141"/>
    </location>
</feature>
<dbReference type="InterPro" id="IPR001025">
    <property type="entry name" value="BAH_dom"/>
</dbReference>
<evidence type="ECO:0000256" key="9">
    <source>
        <dbReference type="RuleBase" id="RU000416"/>
    </source>
</evidence>
<evidence type="ECO:0000256" key="11">
    <source>
        <dbReference type="SAM" id="MobiDB-lite"/>
    </source>
</evidence>
<dbReference type="PANTHER" id="PTHR10629">
    <property type="entry name" value="CYTOSINE-SPECIFIC METHYLTRANSFERASE"/>
    <property type="match status" value="1"/>
</dbReference>
<evidence type="ECO:0000313" key="14">
    <source>
        <dbReference type="Proteomes" id="UP001479436"/>
    </source>
</evidence>
<dbReference type="NCBIfam" id="TIGR00675">
    <property type="entry name" value="dcm"/>
    <property type="match status" value="1"/>
</dbReference>
<evidence type="ECO:0000256" key="4">
    <source>
        <dbReference type="ARBA" id="ARBA00022691"/>
    </source>
</evidence>
<comment type="similarity">
    <text evidence="8 9">Belongs to the class I-like SAM-binding methyltransferase superfamily. C5-methyltransferase family.</text>
</comment>
<dbReference type="Gene3D" id="3.90.120.10">
    <property type="entry name" value="DNA Methylase, subunit A, domain 2"/>
    <property type="match status" value="2"/>
</dbReference>
<dbReference type="Pfam" id="PF12047">
    <property type="entry name" value="DNMT1-RFD"/>
    <property type="match status" value="1"/>
</dbReference>
<feature type="compositionally biased region" description="Polar residues" evidence="11">
    <location>
        <begin position="96"/>
        <end position="111"/>
    </location>
</feature>
<evidence type="ECO:0000256" key="3">
    <source>
        <dbReference type="ARBA" id="ARBA00022679"/>
    </source>
</evidence>
<evidence type="ECO:0000256" key="2">
    <source>
        <dbReference type="ARBA" id="ARBA00022603"/>
    </source>
</evidence>
<evidence type="ECO:0000259" key="12">
    <source>
        <dbReference type="PROSITE" id="PS51038"/>
    </source>
</evidence>
<keyword evidence="14" id="KW-1185">Reference proteome</keyword>
<feature type="region of interest" description="Disordered" evidence="11">
    <location>
        <begin position="95"/>
        <end position="187"/>
    </location>
</feature>
<keyword evidence="6" id="KW-0238">DNA-binding</keyword>
<keyword evidence="3 8" id="KW-0808">Transferase</keyword>
<comment type="catalytic activity">
    <reaction evidence="10">
        <text>a 2'-deoxycytidine in DNA + S-adenosyl-L-methionine = a 5-methyl-2'-deoxycytidine in DNA + S-adenosyl-L-homocysteine + H(+)</text>
        <dbReference type="Rhea" id="RHEA:13681"/>
        <dbReference type="Rhea" id="RHEA-COMP:11369"/>
        <dbReference type="Rhea" id="RHEA-COMP:11370"/>
        <dbReference type="ChEBI" id="CHEBI:15378"/>
        <dbReference type="ChEBI" id="CHEBI:57856"/>
        <dbReference type="ChEBI" id="CHEBI:59789"/>
        <dbReference type="ChEBI" id="CHEBI:85452"/>
        <dbReference type="ChEBI" id="CHEBI:85454"/>
        <dbReference type="EC" id="2.1.1.37"/>
    </reaction>
</comment>
<feature type="domain" description="BAH" evidence="12">
    <location>
        <begin position="763"/>
        <end position="891"/>
    </location>
</feature>
<keyword evidence="2 8" id="KW-0489">Methyltransferase</keyword>
<proteinExistence type="inferred from homology"/>
<sequence length="1399" mass="158336">MLGESYDPDLLKEFYPALFKKYPMLKPATIHAALSEVDFDQDAAFEVLDLLATTKAKPNLIKKRTTSSSVFEVVITKKPKSEKYQDFTTFLGGLSTPETSVENETLTNSPKVNKGKGKLVEYPVNSTTKSNPETTVENQITPPIEDDESTSASQTESSNESLPLSKASKGTRKTRTNSIKSFLEKGKTESKANAIETKLTVKSPLEKGKTASKANPTESKPTFKSSASRYVCPPEELQEDENLEIFGEDLSEIDENHIPCRTLDNFIIYDVAKNNQIVSIEKIDDEGRELRASGVVKTIMVSDDGPVNTGNAVDEDQDDEDFEIDENGDLNPTNGFSGQAVKLSTIFYWEVQLVDDGMSAIWLRTQYSWYKLVRPIEEYEKYYLHIFKKIRLANMLITKMVNNTAATYQDFLSTMNQSLVGSSNTDDMRINFYERDIINNIDYICEEINVYLEDQDDYSIFNSPLLHKLTEIRNKDEDGGMFREPQPIDVRDSATRKTIRKIKKSEPEENPACVTPHISNLAKGLFTRHIVMSKHLADAVAEMEEAKQAGDKDTPVDIENVIDVIAPQKKRAKSCRGMKISWVGESTGSLRSKTYYSHVQVGETELTIGDCVLLDTRPTEPKYVKIQYMYQDAFGVKYFHGRTLIGGKQTVLEEVSHPFELFLVDQCDTWNMTSIAEKCDLKFLEPDEAEPQLRPHPDFYFFRYWYDPAFPTFEDISKHELTPEGNKRLKGCYSCDREREEQRKKTPHPVNKKGVRGFLYHGFEYHISDYVYLLPSTSYGPYEIGQIVEIMSSRDDMSDLKSVKVRSLVRCDTLLTKYKSKTPQTNFDKKDARGLFVTEQYLTVSIDKLEGTCWVQHKDLIPDLDSYKDQADTFYIAGQRTHRSNSEPLEEVPVSSIRTCQVCKSAREEANRRSKKLQQKRKPLAALDIFSGCGGLTCGLEQSGVVETKYAVEFYSSAALSFEKNFPEAKVYNQCANLLLDRAIAVHRGEVLPPVKDHMDRIMPEMPAPHDVDFIYCGPPCQGFSGINRFKKANDVKNSLIATSLSYVDFYRPEYFLLENVRGMLAFKLGGEQDGTNRIKGGIKMGVVKFILRALTSMGYQTRFSLQQAGHHGLPQSRRRLFFWGAKRGSNLPDFPQPSNCFPKQGTLSINLPNGRNFCAIKRTTGHAPHHPVTVADAICDLPGFEYRNPEVVYKDENPRKSIFKKLPVAAGGYIGTMEMEYTNPPLSEYQRQLRRKAKKLHNHVTRGFNSLTTERLCRVPMWAGADHSNLPEKLKPWCLSSPDSAASRHNGWKGLFGRLDFDGHFQTALTDMQPMGKQGTVIHPNQERVLTVRECARAQGFPDHFVFYNFNKQDVKDLHRQVGNAVPPPLAAALGRQLRAALAETVSDSDDEEVVEEA</sequence>
<dbReference type="SMART" id="SM00439">
    <property type="entry name" value="BAH"/>
    <property type="match status" value="2"/>
</dbReference>